<keyword evidence="9" id="KW-0223">Dioxygenase</keyword>
<feature type="region of interest" description="Disordered" evidence="7">
    <location>
        <begin position="288"/>
        <end position="318"/>
    </location>
</feature>
<dbReference type="GO" id="GO:0005506">
    <property type="term" value="F:iron ion binding"/>
    <property type="evidence" value="ECO:0007669"/>
    <property type="project" value="InterPro"/>
</dbReference>
<gene>
    <name evidence="9" type="primary">antA</name>
    <name evidence="9" type="ORF">NCTC9185_03429</name>
</gene>
<dbReference type="GO" id="GO:0018618">
    <property type="term" value="F:anthranilate 1,2-dioxygenase (deaminating, decarboxylating) activity"/>
    <property type="evidence" value="ECO:0007669"/>
    <property type="project" value="UniProtKB-EC"/>
</dbReference>
<name>A0A4U9D6Q2_RAOTE</name>
<accession>A0A4U9D6Q2</accession>
<evidence type="ECO:0000256" key="4">
    <source>
        <dbReference type="ARBA" id="ARBA00023002"/>
    </source>
</evidence>
<keyword evidence="4 9" id="KW-0560">Oxidoreductase</keyword>
<dbReference type="GO" id="GO:0051537">
    <property type="term" value="F:2 iron, 2 sulfur cluster binding"/>
    <property type="evidence" value="ECO:0007669"/>
    <property type="project" value="UniProtKB-KW"/>
</dbReference>
<proteinExistence type="predicted"/>
<evidence type="ECO:0000313" key="10">
    <source>
        <dbReference type="Proteomes" id="UP000339249"/>
    </source>
</evidence>
<dbReference type="InterPro" id="IPR001663">
    <property type="entry name" value="Rng_hydr_dOase-A"/>
</dbReference>
<dbReference type="InterPro" id="IPR017941">
    <property type="entry name" value="Rieske_2Fe-2S"/>
</dbReference>
<protein>
    <submittedName>
        <fullName evidence="9">Anthranilate 1,2-dioxygenase large subunit</fullName>
        <ecNumber evidence="9">1.14.12.1</ecNumber>
    </submittedName>
</protein>
<evidence type="ECO:0000256" key="5">
    <source>
        <dbReference type="ARBA" id="ARBA00023004"/>
    </source>
</evidence>
<evidence type="ECO:0000256" key="7">
    <source>
        <dbReference type="SAM" id="MobiDB-lite"/>
    </source>
</evidence>
<keyword evidence="5" id="KW-0408">Iron</keyword>
<dbReference type="EMBL" id="CABDVU010000001">
    <property type="protein sequence ID" value="VTN11473.1"/>
    <property type="molecule type" value="Genomic_DNA"/>
</dbReference>
<evidence type="ECO:0000259" key="8">
    <source>
        <dbReference type="PROSITE" id="PS51296"/>
    </source>
</evidence>
<keyword evidence="2" id="KW-0001">2Fe-2S</keyword>
<dbReference type="CDD" id="cd03469">
    <property type="entry name" value="Rieske_RO_Alpha_N"/>
    <property type="match status" value="1"/>
</dbReference>
<dbReference type="PROSITE" id="PS51296">
    <property type="entry name" value="RIESKE"/>
    <property type="match status" value="1"/>
</dbReference>
<evidence type="ECO:0000256" key="3">
    <source>
        <dbReference type="ARBA" id="ARBA00022723"/>
    </source>
</evidence>
<evidence type="ECO:0000256" key="1">
    <source>
        <dbReference type="ARBA" id="ARBA00001962"/>
    </source>
</evidence>
<keyword evidence="3" id="KW-0479">Metal-binding</keyword>
<dbReference type="Pfam" id="PF00848">
    <property type="entry name" value="Ring_hydroxyl_A"/>
    <property type="match status" value="1"/>
</dbReference>
<dbReference type="AlphaFoldDB" id="A0A4U9D6Q2"/>
<organism evidence="9 10">
    <name type="scientific">Raoultella terrigena</name>
    <name type="common">Klebsiella terrigena</name>
    <dbReference type="NCBI Taxonomy" id="577"/>
    <lineage>
        <taxon>Bacteria</taxon>
        <taxon>Pseudomonadati</taxon>
        <taxon>Pseudomonadota</taxon>
        <taxon>Gammaproteobacteria</taxon>
        <taxon>Enterobacterales</taxon>
        <taxon>Enterobacteriaceae</taxon>
        <taxon>Klebsiella/Raoultella group</taxon>
        <taxon>Raoultella</taxon>
    </lineage>
</organism>
<dbReference type="SUPFAM" id="SSF55961">
    <property type="entry name" value="Bet v1-like"/>
    <property type="match status" value="1"/>
</dbReference>
<sequence length="335" mass="37208">MSIPETIPVKNLLPGDCPAALGALVQSDRVHTSLYTSSDIFALEVEKIFNRTWVWVAHASEVPDAGSFKSAMVGTQPVIVVRDRKGGINVLLNRCRHRAATVCEHRSGKTNGFTCPYHGWGYGLDGALRGVPHPESYGDTLEKDQLGMVRLRTESYAGMIFASFNPQIEPLTDFLGPAMKWMDLFMKQGAGYPLQATTAHRFRFPGNWKIQLENTTDGYHFPIVHKSFLSSVDKQTEEMLNFVDGKGFVEDLGNGHSVMVMIPELIDLDENLDAPIPERFLELAQGLREEGHEEQPGAADRSRGRRQRLQPQPVPQRRLLHGLLPRAAAAVGRGN</sequence>
<dbReference type="Pfam" id="PF00355">
    <property type="entry name" value="Rieske"/>
    <property type="match status" value="1"/>
</dbReference>
<evidence type="ECO:0000313" key="9">
    <source>
        <dbReference type="EMBL" id="VTN11473.1"/>
    </source>
</evidence>
<feature type="domain" description="Rieske" evidence="8">
    <location>
        <begin position="53"/>
        <end position="162"/>
    </location>
</feature>
<dbReference type="Proteomes" id="UP000339249">
    <property type="component" value="Unassembled WGS sequence"/>
</dbReference>
<dbReference type="InterPro" id="IPR015879">
    <property type="entry name" value="Ring_hydroxy_dOase_asu_C_dom"/>
</dbReference>
<evidence type="ECO:0000256" key="6">
    <source>
        <dbReference type="ARBA" id="ARBA00023014"/>
    </source>
</evidence>
<dbReference type="PRINTS" id="PR00090">
    <property type="entry name" value="RNGDIOXGNASE"/>
</dbReference>
<dbReference type="Gene3D" id="3.90.380.10">
    <property type="entry name" value="Naphthalene 1,2-dioxygenase Alpha Subunit, Chain A, domain 1"/>
    <property type="match status" value="1"/>
</dbReference>
<keyword evidence="6" id="KW-0411">Iron-sulfur</keyword>
<reference evidence="9 10" key="1">
    <citation type="submission" date="2019-04" db="EMBL/GenBank/DDBJ databases">
        <authorList>
            <consortium name="Pathogen Informatics"/>
        </authorList>
    </citation>
    <scope>NUCLEOTIDE SEQUENCE [LARGE SCALE GENOMIC DNA]</scope>
    <source>
        <strain evidence="9 10">NCTC9185</strain>
    </source>
</reference>
<dbReference type="SUPFAM" id="SSF50022">
    <property type="entry name" value="ISP domain"/>
    <property type="match status" value="1"/>
</dbReference>
<dbReference type="InterPro" id="IPR036922">
    <property type="entry name" value="Rieske_2Fe-2S_sf"/>
</dbReference>
<dbReference type="EC" id="1.14.12.1" evidence="9"/>
<dbReference type="PANTHER" id="PTHR43756:SF5">
    <property type="entry name" value="CHOLINE MONOOXYGENASE, CHLOROPLASTIC"/>
    <property type="match status" value="1"/>
</dbReference>
<evidence type="ECO:0000256" key="2">
    <source>
        <dbReference type="ARBA" id="ARBA00022714"/>
    </source>
</evidence>
<dbReference type="Gene3D" id="2.102.10.10">
    <property type="entry name" value="Rieske [2Fe-2S] iron-sulphur domain"/>
    <property type="match status" value="1"/>
</dbReference>
<dbReference type="PANTHER" id="PTHR43756">
    <property type="entry name" value="CHOLINE MONOOXYGENASE, CHLOROPLASTIC"/>
    <property type="match status" value="1"/>
</dbReference>
<comment type="cofactor">
    <cofactor evidence="1">
        <name>Fe cation</name>
        <dbReference type="ChEBI" id="CHEBI:24875"/>
    </cofactor>
</comment>